<organism evidence="1 2">
    <name type="scientific">Novosphingobium bradum</name>
    <dbReference type="NCBI Taxonomy" id="1737444"/>
    <lineage>
        <taxon>Bacteria</taxon>
        <taxon>Pseudomonadati</taxon>
        <taxon>Pseudomonadota</taxon>
        <taxon>Alphaproteobacteria</taxon>
        <taxon>Sphingomonadales</taxon>
        <taxon>Sphingomonadaceae</taxon>
        <taxon>Novosphingobium</taxon>
    </lineage>
</organism>
<accession>A0ABV7IXC0</accession>
<protein>
    <submittedName>
        <fullName evidence="1">HGGxSTG domain-containing protein</fullName>
    </submittedName>
</protein>
<sequence length="81" mass="8473">MDGRSPLLTSAPLCQARTRAGTSCRCPAVRGRARCRLHGGASGSGAPSGERNGVFRHGGRTVEAAALRRAASRIIRECAVR</sequence>
<evidence type="ECO:0000313" key="1">
    <source>
        <dbReference type="EMBL" id="MFC3174837.1"/>
    </source>
</evidence>
<keyword evidence="2" id="KW-1185">Reference proteome</keyword>
<dbReference type="Proteomes" id="UP001595604">
    <property type="component" value="Unassembled WGS sequence"/>
</dbReference>
<dbReference type="RefSeq" id="WP_379510233.1">
    <property type="nucleotide sequence ID" value="NZ_JBHRTQ010000009.1"/>
</dbReference>
<gene>
    <name evidence="1" type="ORF">ACFOD9_11300</name>
</gene>
<evidence type="ECO:0000313" key="2">
    <source>
        <dbReference type="Proteomes" id="UP001595604"/>
    </source>
</evidence>
<dbReference type="EMBL" id="JBHRTQ010000009">
    <property type="protein sequence ID" value="MFC3174837.1"/>
    <property type="molecule type" value="Genomic_DNA"/>
</dbReference>
<name>A0ABV7IXC0_9SPHN</name>
<proteinExistence type="predicted"/>
<reference evidence="2" key="1">
    <citation type="journal article" date="2019" name="Int. J. Syst. Evol. Microbiol.">
        <title>The Global Catalogue of Microorganisms (GCM) 10K type strain sequencing project: providing services to taxonomists for standard genome sequencing and annotation.</title>
        <authorList>
            <consortium name="The Broad Institute Genomics Platform"/>
            <consortium name="The Broad Institute Genome Sequencing Center for Infectious Disease"/>
            <person name="Wu L."/>
            <person name="Ma J."/>
        </authorList>
    </citation>
    <scope>NUCLEOTIDE SEQUENCE [LARGE SCALE GENOMIC DNA]</scope>
    <source>
        <strain evidence="2">KCTC 42984</strain>
    </source>
</reference>
<dbReference type="NCBIfam" id="NF041373">
    <property type="entry name" value="HGG_STG"/>
    <property type="match status" value="1"/>
</dbReference>
<dbReference type="InterPro" id="IPR047675">
    <property type="entry name" value="Putative_zinc-bd"/>
</dbReference>
<comment type="caution">
    <text evidence="1">The sequence shown here is derived from an EMBL/GenBank/DDBJ whole genome shotgun (WGS) entry which is preliminary data.</text>
</comment>